<protein>
    <recommendedName>
        <fullName evidence="5">TIGR02186 family protein</fullName>
    </recommendedName>
</protein>
<comment type="caution">
    <text evidence="3">The sequence shown here is derived from an EMBL/GenBank/DDBJ whole genome shotgun (WGS) entry which is preliminary data.</text>
</comment>
<feature type="transmembrane region" description="Helical" evidence="2">
    <location>
        <begin position="63"/>
        <end position="82"/>
    </location>
</feature>
<keyword evidence="2" id="KW-0812">Transmembrane</keyword>
<organism evidence="3 4">
    <name type="scientific">Vineibacter terrae</name>
    <dbReference type="NCBI Taxonomy" id="2586908"/>
    <lineage>
        <taxon>Bacteria</taxon>
        <taxon>Pseudomonadati</taxon>
        <taxon>Pseudomonadota</taxon>
        <taxon>Alphaproteobacteria</taxon>
        <taxon>Hyphomicrobiales</taxon>
        <taxon>Vineibacter</taxon>
    </lineage>
</organism>
<dbReference type="AlphaFoldDB" id="A0A5C8PV14"/>
<evidence type="ECO:0008006" key="5">
    <source>
        <dbReference type="Google" id="ProtNLM"/>
    </source>
</evidence>
<proteinExistence type="predicted"/>
<evidence type="ECO:0000313" key="4">
    <source>
        <dbReference type="Proteomes" id="UP000321638"/>
    </source>
</evidence>
<dbReference type="EMBL" id="VDUZ01000002">
    <property type="protein sequence ID" value="TXL81855.1"/>
    <property type="molecule type" value="Genomic_DNA"/>
</dbReference>
<accession>A0A5C8PV14</accession>
<dbReference type="OrthoDB" id="9815212at2"/>
<evidence type="ECO:0000256" key="2">
    <source>
        <dbReference type="SAM" id="Phobius"/>
    </source>
</evidence>
<gene>
    <name evidence="3" type="ORF">FHP25_01965</name>
</gene>
<name>A0A5C8PV14_9HYPH</name>
<feature type="transmembrane region" description="Helical" evidence="2">
    <location>
        <begin position="287"/>
        <end position="307"/>
    </location>
</feature>
<reference evidence="3 4" key="1">
    <citation type="submission" date="2019-06" db="EMBL/GenBank/DDBJ databases">
        <title>New taxonomy in bacterial strain CC-CFT640, isolated from vineyard.</title>
        <authorList>
            <person name="Lin S.-Y."/>
            <person name="Tsai C.-F."/>
            <person name="Young C.-C."/>
        </authorList>
    </citation>
    <scope>NUCLEOTIDE SEQUENCE [LARGE SCALE GENOMIC DNA]</scope>
    <source>
        <strain evidence="3 4">CC-CFT640</strain>
    </source>
</reference>
<feature type="region of interest" description="Disordered" evidence="1">
    <location>
        <begin position="1"/>
        <end position="36"/>
    </location>
</feature>
<keyword evidence="2" id="KW-0472">Membrane</keyword>
<dbReference type="Pfam" id="PF09608">
    <property type="entry name" value="Alph_Pro_TM"/>
    <property type="match status" value="1"/>
</dbReference>
<evidence type="ECO:0000256" key="1">
    <source>
        <dbReference type="SAM" id="MobiDB-lite"/>
    </source>
</evidence>
<keyword evidence="2" id="KW-1133">Transmembrane helix</keyword>
<dbReference type="InterPro" id="IPR019088">
    <property type="entry name" value="CHP02186-rel_TM"/>
</dbReference>
<dbReference type="Proteomes" id="UP000321638">
    <property type="component" value="Unassembled WGS sequence"/>
</dbReference>
<sequence>MTRAPRQPKAVASGATPRRQISCHPGRSEGSPANGASCALPQEIPRYARDDMRAICDHPARRPACLALLIALLMTLAAPALAQPLLVDLSRPRVSITSAFRGADVLVFGAIDGPGDVVITVSGASTRQTVLRKERVFGLWVNAGRQAFDDVPAYYAIAATRPLEEILPPGGVPGTPVTLEERLESVRAVDAQRRRPLDLTDFRQGLVAAKRREGLFPDTVNTITLVGSRLFRVELRFPSRLPVGDYEVRAYVFRDGQAVAAVSRPLVVSKAGFSARVSEAAHEAAPVYGATAIALALAIGWLAGVAARRL</sequence>
<evidence type="ECO:0000313" key="3">
    <source>
        <dbReference type="EMBL" id="TXL81855.1"/>
    </source>
</evidence>
<keyword evidence="4" id="KW-1185">Reference proteome</keyword>